<sequence length="246" mass="27212">MPYRVRPEAYGEALSEVYDRMYGEIDTPAAVDFLLALAGPGGRAVELGAGTGRLAVPLAEKGLRVQAVEVSEHMLAKLRERDPGGLVDTVRADFTEHVPGENVDLCFIACNTLFMVPERERQIETLRKVAQALGPGGTLVVEVYDPTEFHQLSKPELQARHLAPDELMLDTITVDRVNQVLVEIHTLIRGGSVSTYTELSRYAWPSELDLMARLAGLSMVDRFADWTRSPFTAAAHRHITLYRKAG</sequence>
<keyword evidence="2 4" id="KW-0808">Transferase</keyword>
<dbReference type="RefSeq" id="WP_377385977.1">
    <property type="nucleotide sequence ID" value="NZ_JBHSAN010000006.1"/>
</dbReference>
<proteinExistence type="predicted"/>
<dbReference type="InterPro" id="IPR029063">
    <property type="entry name" value="SAM-dependent_MTases_sf"/>
</dbReference>
<dbReference type="CDD" id="cd02440">
    <property type="entry name" value="AdoMet_MTases"/>
    <property type="match status" value="1"/>
</dbReference>
<gene>
    <name evidence="4" type="ORF">ACFS2C_07720</name>
</gene>
<keyword evidence="1 4" id="KW-0489">Methyltransferase</keyword>
<feature type="domain" description="Methyltransferase" evidence="3">
    <location>
        <begin position="45"/>
        <end position="137"/>
    </location>
</feature>
<dbReference type="InterPro" id="IPR041698">
    <property type="entry name" value="Methyltransf_25"/>
</dbReference>
<evidence type="ECO:0000313" key="5">
    <source>
        <dbReference type="Proteomes" id="UP001597478"/>
    </source>
</evidence>
<reference evidence="5" key="1">
    <citation type="journal article" date="2019" name="Int. J. Syst. Evol. Microbiol.">
        <title>The Global Catalogue of Microorganisms (GCM) 10K type strain sequencing project: providing services to taxonomists for standard genome sequencing and annotation.</title>
        <authorList>
            <consortium name="The Broad Institute Genomics Platform"/>
            <consortium name="The Broad Institute Genome Sequencing Center for Infectious Disease"/>
            <person name="Wu L."/>
            <person name="Ma J."/>
        </authorList>
    </citation>
    <scope>NUCLEOTIDE SEQUENCE [LARGE SCALE GENOMIC DNA]</scope>
    <source>
        <strain evidence="5">IBRC-M 10906</strain>
    </source>
</reference>
<evidence type="ECO:0000256" key="1">
    <source>
        <dbReference type="ARBA" id="ARBA00022603"/>
    </source>
</evidence>
<dbReference type="SUPFAM" id="SSF53335">
    <property type="entry name" value="S-adenosyl-L-methionine-dependent methyltransferases"/>
    <property type="match status" value="1"/>
</dbReference>
<name>A0ABW5W7V8_9PSEU</name>
<dbReference type="Pfam" id="PF13649">
    <property type="entry name" value="Methyltransf_25"/>
    <property type="match status" value="1"/>
</dbReference>
<dbReference type="GO" id="GO:0102208">
    <property type="term" value="F:2-polyprenyl-6-hydroxyphenol methylase activity"/>
    <property type="evidence" value="ECO:0007669"/>
    <property type="project" value="UniProtKB-EC"/>
</dbReference>
<keyword evidence="5" id="KW-1185">Reference proteome</keyword>
<dbReference type="Proteomes" id="UP001597478">
    <property type="component" value="Unassembled WGS sequence"/>
</dbReference>
<dbReference type="EC" id="2.1.1.64" evidence="4"/>
<evidence type="ECO:0000259" key="3">
    <source>
        <dbReference type="Pfam" id="PF13649"/>
    </source>
</evidence>
<evidence type="ECO:0000313" key="4">
    <source>
        <dbReference type="EMBL" id="MFD2799274.1"/>
    </source>
</evidence>
<dbReference type="GO" id="GO:0061542">
    <property type="term" value="F:3-demethylubiquinol 3-O-methyltransferase activity"/>
    <property type="evidence" value="ECO:0007669"/>
    <property type="project" value="UniProtKB-EC"/>
</dbReference>
<protein>
    <submittedName>
        <fullName evidence="4">Class I SAM-dependent methyltransferase</fullName>
        <ecNumber evidence="4">2.1.1.222</ecNumber>
        <ecNumber evidence="4">2.1.1.64</ecNumber>
    </submittedName>
</protein>
<dbReference type="GO" id="GO:0032259">
    <property type="term" value="P:methylation"/>
    <property type="evidence" value="ECO:0007669"/>
    <property type="project" value="UniProtKB-KW"/>
</dbReference>
<comment type="caution">
    <text evidence="4">The sequence shown here is derived from an EMBL/GenBank/DDBJ whole genome shotgun (WGS) entry which is preliminary data.</text>
</comment>
<dbReference type="PANTHER" id="PTHR43861:SF1">
    <property type="entry name" value="TRANS-ACONITATE 2-METHYLTRANSFERASE"/>
    <property type="match status" value="1"/>
</dbReference>
<dbReference type="Gene3D" id="3.40.50.150">
    <property type="entry name" value="Vaccinia Virus protein VP39"/>
    <property type="match status" value="1"/>
</dbReference>
<dbReference type="EMBL" id="JBHUOF010000007">
    <property type="protein sequence ID" value="MFD2799274.1"/>
    <property type="molecule type" value="Genomic_DNA"/>
</dbReference>
<dbReference type="PANTHER" id="PTHR43861">
    <property type="entry name" value="TRANS-ACONITATE 2-METHYLTRANSFERASE-RELATED"/>
    <property type="match status" value="1"/>
</dbReference>
<dbReference type="EC" id="2.1.1.222" evidence="4"/>
<accession>A0ABW5W7V8</accession>
<evidence type="ECO:0000256" key="2">
    <source>
        <dbReference type="ARBA" id="ARBA00022679"/>
    </source>
</evidence>
<organism evidence="4 5">
    <name type="scientific">Prauserella oleivorans</name>
    <dbReference type="NCBI Taxonomy" id="1478153"/>
    <lineage>
        <taxon>Bacteria</taxon>
        <taxon>Bacillati</taxon>
        <taxon>Actinomycetota</taxon>
        <taxon>Actinomycetes</taxon>
        <taxon>Pseudonocardiales</taxon>
        <taxon>Pseudonocardiaceae</taxon>
        <taxon>Prauserella</taxon>
    </lineage>
</organism>